<organism evidence="3 4">
    <name type="scientific">Sphingomonas astaxanthinifaciens DSM 22298</name>
    <dbReference type="NCBI Taxonomy" id="1123267"/>
    <lineage>
        <taxon>Bacteria</taxon>
        <taxon>Pseudomonadati</taxon>
        <taxon>Pseudomonadota</taxon>
        <taxon>Alphaproteobacteria</taxon>
        <taxon>Sphingomonadales</taxon>
        <taxon>Sphingomonadaceae</taxon>
        <taxon>Sphingomonas</taxon>
    </lineage>
</organism>
<evidence type="ECO:0000256" key="1">
    <source>
        <dbReference type="SAM" id="SignalP"/>
    </source>
</evidence>
<dbReference type="PANTHER" id="PTHR10900:SF77">
    <property type="entry name" value="FI19380P1"/>
    <property type="match status" value="1"/>
</dbReference>
<dbReference type="EMBL" id="BSOO01000003">
    <property type="protein sequence ID" value="GLR46696.1"/>
    <property type="molecule type" value="Genomic_DNA"/>
</dbReference>
<evidence type="ECO:0000313" key="3">
    <source>
        <dbReference type="EMBL" id="GLR46696.1"/>
    </source>
</evidence>
<protein>
    <recommendedName>
        <fullName evidence="2">FAS1 domain-containing protein</fullName>
    </recommendedName>
</protein>
<gene>
    <name evidence="3" type="ORF">GCM10007925_04070</name>
</gene>
<dbReference type="PROSITE" id="PS50213">
    <property type="entry name" value="FAS1"/>
    <property type="match status" value="1"/>
</dbReference>
<dbReference type="SMART" id="SM00554">
    <property type="entry name" value="FAS1"/>
    <property type="match status" value="1"/>
</dbReference>
<dbReference type="PANTHER" id="PTHR10900">
    <property type="entry name" value="PERIOSTIN-RELATED"/>
    <property type="match status" value="1"/>
</dbReference>
<dbReference type="Proteomes" id="UP001156703">
    <property type="component" value="Unassembled WGS sequence"/>
</dbReference>
<dbReference type="Gene3D" id="2.30.180.10">
    <property type="entry name" value="FAS1 domain"/>
    <property type="match status" value="1"/>
</dbReference>
<accession>A0ABQ5Z5P2</accession>
<evidence type="ECO:0000313" key="4">
    <source>
        <dbReference type="Proteomes" id="UP001156703"/>
    </source>
</evidence>
<name>A0ABQ5Z5P2_9SPHN</name>
<feature type="chain" id="PRO_5045440407" description="FAS1 domain-containing protein" evidence="1">
    <location>
        <begin position="22"/>
        <end position="191"/>
    </location>
</feature>
<dbReference type="RefSeq" id="WP_051676673.1">
    <property type="nucleotide sequence ID" value="NZ_BSOO01000003.1"/>
</dbReference>
<evidence type="ECO:0000259" key="2">
    <source>
        <dbReference type="PROSITE" id="PS50213"/>
    </source>
</evidence>
<comment type="caution">
    <text evidence="3">The sequence shown here is derived from an EMBL/GenBank/DDBJ whole genome shotgun (WGS) entry which is preliminary data.</text>
</comment>
<feature type="domain" description="FAS1" evidence="2">
    <location>
        <begin position="44"/>
        <end position="185"/>
    </location>
</feature>
<dbReference type="PROSITE" id="PS51257">
    <property type="entry name" value="PROKAR_LIPOPROTEIN"/>
    <property type="match status" value="1"/>
</dbReference>
<feature type="signal peptide" evidence="1">
    <location>
        <begin position="1"/>
        <end position="21"/>
    </location>
</feature>
<keyword evidence="1" id="KW-0732">Signal</keyword>
<dbReference type="InterPro" id="IPR050904">
    <property type="entry name" value="Adhesion/Biosynth-related"/>
</dbReference>
<dbReference type="InterPro" id="IPR036378">
    <property type="entry name" value="FAS1_dom_sf"/>
</dbReference>
<dbReference type="Pfam" id="PF02469">
    <property type="entry name" value="Fasciclin"/>
    <property type="match status" value="1"/>
</dbReference>
<dbReference type="InterPro" id="IPR000782">
    <property type="entry name" value="FAS1_domain"/>
</dbReference>
<sequence>MRGVVPLASLALLLAACGQQGGNGNAAPAGSTESNLSTATAVPKDDLGALLGSQPRLAGLIKAAGMEPILSGKEPYTLLAPTDQALDALPAGTLERLQSPAGKAELTGLLRHHILPGTILVADLARAVESGGGKATLATMAGDPLTVTKEGNVFRIGDSGSGGARFVGDERPARNGVIHPIDAVLPLPAAK</sequence>
<keyword evidence="4" id="KW-1185">Reference proteome</keyword>
<proteinExistence type="predicted"/>
<reference evidence="4" key="1">
    <citation type="journal article" date="2019" name="Int. J. Syst. Evol. Microbiol.">
        <title>The Global Catalogue of Microorganisms (GCM) 10K type strain sequencing project: providing services to taxonomists for standard genome sequencing and annotation.</title>
        <authorList>
            <consortium name="The Broad Institute Genomics Platform"/>
            <consortium name="The Broad Institute Genome Sequencing Center for Infectious Disease"/>
            <person name="Wu L."/>
            <person name="Ma J."/>
        </authorList>
    </citation>
    <scope>NUCLEOTIDE SEQUENCE [LARGE SCALE GENOMIC DNA]</scope>
    <source>
        <strain evidence="4">NBRC 102146</strain>
    </source>
</reference>
<dbReference type="SUPFAM" id="SSF82153">
    <property type="entry name" value="FAS1 domain"/>
    <property type="match status" value="1"/>
</dbReference>